<dbReference type="Pfam" id="PF17203">
    <property type="entry name" value="sCache_3_2"/>
    <property type="match status" value="1"/>
</dbReference>
<dbReference type="Gene3D" id="1.10.287.130">
    <property type="match status" value="1"/>
</dbReference>
<keyword evidence="8 15" id="KW-0418">Kinase</keyword>
<dbReference type="SUPFAM" id="SSF55874">
    <property type="entry name" value="ATPase domain of HSP90 chaperone/DNA topoisomerase II/histidine kinase"/>
    <property type="match status" value="1"/>
</dbReference>
<feature type="transmembrane region" description="Helical" evidence="13">
    <location>
        <begin position="6"/>
        <end position="30"/>
    </location>
</feature>
<evidence type="ECO:0000256" key="7">
    <source>
        <dbReference type="ARBA" id="ARBA00022741"/>
    </source>
</evidence>
<dbReference type="GO" id="GO:0005886">
    <property type="term" value="C:plasma membrane"/>
    <property type="evidence" value="ECO:0007669"/>
    <property type="project" value="UniProtKB-SubCell"/>
</dbReference>
<evidence type="ECO:0000313" key="16">
    <source>
        <dbReference type="Proteomes" id="UP000615796"/>
    </source>
</evidence>
<dbReference type="Gene3D" id="3.30.565.10">
    <property type="entry name" value="Histidine kinase-like ATPase, C-terminal domain"/>
    <property type="match status" value="1"/>
</dbReference>
<organism evidence="15 16">
    <name type="scientific">Vibrio metschnikovii</name>
    <dbReference type="NCBI Taxonomy" id="28172"/>
    <lineage>
        <taxon>Bacteria</taxon>
        <taxon>Pseudomonadati</taxon>
        <taxon>Pseudomonadota</taxon>
        <taxon>Gammaproteobacteria</taxon>
        <taxon>Vibrionales</taxon>
        <taxon>Vibrionaceae</taxon>
        <taxon>Vibrio</taxon>
    </lineage>
</organism>
<dbReference type="GO" id="GO:0005524">
    <property type="term" value="F:ATP binding"/>
    <property type="evidence" value="ECO:0007669"/>
    <property type="project" value="UniProtKB-KW"/>
</dbReference>
<evidence type="ECO:0000259" key="14">
    <source>
        <dbReference type="PROSITE" id="PS50109"/>
    </source>
</evidence>
<evidence type="ECO:0000256" key="12">
    <source>
        <dbReference type="ARBA" id="ARBA00023136"/>
    </source>
</evidence>
<keyword evidence="16" id="KW-1185">Reference proteome</keyword>
<dbReference type="PROSITE" id="PS50109">
    <property type="entry name" value="HIS_KIN"/>
    <property type="match status" value="1"/>
</dbReference>
<evidence type="ECO:0000313" key="15">
    <source>
        <dbReference type="EMBL" id="MBC5851027.1"/>
    </source>
</evidence>
<dbReference type="EMBL" id="JACRUP010000004">
    <property type="protein sequence ID" value="MBC5851027.1"/>
    <property type="molecule type" value="Genomic_DNA"/>
</dbReference>
<keyword evidence="9" id="KW-0067">ATP-binding</keyword>
<feature type="domain" description="Histidine kinase" evidence="14">
    <location>
        <begin position="334"/>
        <end position="530"/>
    </location>
</feature>
<keyword evidence="12 13" id="KW-0472">Membrane</keyword>
<evidence type="ECO:0000256" key="4">
    <source>
        <dbReference type="ARBA" id="ARBA00022553"/>
    </source>
</evidence>
<keyword evidence="6 13" id="KW-0812">Transmembrane</keyword>
<proteinExistence type="predicted"/>
<comment type="subcellular location">
    <subcellularLocation>
        <location evidence="1">Cell inner membrane</location>
    </subcellularLocation>
    <subcellularLocation>
        <location evidence="2">Cell membrane</location>
        <topology evidence="2">Multi-pass membrane protein</topology>
    </subcellularLocation>
</comment>
<dbReference type="InterPro" id="IPR016120">
    <property type="entry name" value="Sig_transdc_His_kin_SpoOB"/>
</dbReference>
<sequence length="535" mass="60075">MKLKSYLALTTIATTSSIVIVVTCAIFFLLQNSYIEGLKARGLELARVIANDPAVIDAVNAQNVSPTRSSIADYMEHIRAQTDASYIVVVDKKAMRLSHPDPTRVGQRFIGEDIYPALIQGAEYSSVDSGTLGKAIRNFSPIYWQDEVIGAVSIGYLSEKTSDILLAQYGHLGGLIAVVYLLGIGISSAFVFKMKRTFLDYEPEFIIHKFREHEMVLDSIRDAIIAVDNNMNITTINNSAMQKLSMGVCNRYDYLNQPLSRYSTPLSHLVLAKPSQLHQGEFSIGQLNYKVDIYPIASPKGVKGQVIVFFPNLEQNELEREVVYLKNYAQLLRSKTHEYSNKLNVLSGLLQSQKNHEAIEFIQQETDRYQSIIHNIVFSVNDSVIAGLLLAKFNKASEIGVKFIIDEDTHLSSYPKNLSEKFVTILGNLIDNALLAAWQNRASCCPLVHIYLSDRSHHIIFEVQDSGAGVSEQITEHILEFGVSTKLDHEQSGVGLYLVKQWVDNFNGSIDWERTDENTTLFSIYLDKNKVINYE</sequence>
<dbReference type="SUPFAM" id="SSF103190">
    <property type="entry name" value="Sensory domain-like"/>
    <property type="match status" value="1"/>
</dbReference>
<keyword evidence="3" id="KW-1003">Cell membrane</keyword>
<dbReference type="Gene3D" id="3.30.450.20">
    <property type="entry name" value="PAS domain"/>
    <property type="match status" value="2"/>
</dbReference>
<evidence type="ECO:0000256" key="10">
    <source>
        <dbReference type="ARBA" id="ARBA00022989"/>
    </source>
</evidence>
<dbReference type="SMART" id="SM00387">
    <property type="entry name" value="HATPase_c"/>
    <property type="match status" value="1"/>
</dbReference>
<evidence type="ECO:0000256" key="3">
    <source>
        <dbReference type="ARBA" id="ARBA00022475"/>
    </source>
</evidence>
<keyword evidence="5" id="KW-0808">Transferase</keyword>
<evidence type="ECO:0000256" key="1">
    <source>
        <dbReference type="ARBA" id="ARBA00004533"/>
    </source>
</evidence>
<dbReference type="InterPro" id="IPR003594">
    <property type="entry name" value="HATPase_dom"/>
</dbReference>
<protein>
    <submittedName>
        <fullName evidence="15">Sensor histidine kinase</fullName>
    </submittedName>
</protein>
<dbReference type="Pfam" id="PF02518">
    <property type="entry name" value="HATPase_c"/>
    <property type="match status" value="1"/>
</dbReference>
<reference evidence="15" key="1">
    <citation type="submission" date="2020-08" db="EMBL/GenBank/DDBJ databases">
        <title>Genome Sequencing and Pan-Genome Analysis of Migratory bird Vibrio Strains, Inner Mongolia.</title>
        <authorList>
            <person name="Zheng L."/>
        </authorList>
    </citation>
    <scope>NUCLEOTIDE SEQUENCE</scope>
    <source>
        <strain evidence="15">M13F</strain>
    </source>
</reference>
<evidence type="ECO:0000256" key="6">
    <source>
        <dbReference type="ARBA" id="ARBA00022692"/>
    </source>
</evidence>
<keyword evidence="11" id="KW-0902">Two-component regulatory system</keyword>
<gene>
    <name evidence="15" type="ORF">H8Q88_08605</name>
</gene>
<comment type="caution">
    <text evidence="15">The sequence shown here is derived from an EMBL/GenBank/DDBJ whole genome shotgun (WGS) entry which is preliminary data.</text>
</comment>
<evidence type="ECO:0000256" key="8">
    <source>
        <dbReference type="ARBA" id="ARBA00022777"/>
    </source>
</evidence>
<dbReference type="GO" id="GO:0000155">
    <property type="term" value="F:phosphorelay sensor kinase activity"/>
    <property type="evidence" value="ECO:0007669"/>
    <property type="project" value="InterPro"/>
</dbReference>
<keyword evidence="10 13" id="KW-1133">Transmembrane helix</keyword>
<dbReference type="RefSeq" id="WP_186462897.1">
    <property type="nucleotide sequence ID" value="NZ_JACNMI010000002.1"/>
</dbReference>
<evidence type="ECO:0000256" key="11">
    <source>
        <dbReference type="ARBA" id="ARBA00023012"/>
    </source>
</evidence>
<dbReference type="InterPro" id="IPR029151">
    <property type="entry name" value="Sensor-like_sf"/>
</dbReference>
<keyword evidence="4" id="KW-0597">Phosphoprotein</keyword>
<dbReference type="PANTHER" id="PTHR43547">
    <property type="entry name" value="TWO-COMPONENT HISTIDINE KINASE"/>
    <property type="match status" value="1"/>
</dbReference>
<name>A0A9X0UHE0_VIBME</name>
<dbReference type="Proteomes" id="UP000615796">
    <property type="component" value="Unassembled WGS sequence"/>
</dbReference>
<dbReference type="InterPro" id="IPR036890">
    <property type="entry name" value="HATPase_C_sf"/>
</dbReference>
<dbReference type="InterPro" id="IPR033463">
    <property type="entry name" value="sCache_3"/>
</dbReference>
<dbReference type="SUPFAM" id="SSF55890">
    <property type="entry name" value="Sporulation response regulatory protein Spo0B"/>
    <property type="match status" value="1"/>
</dbReference>
<evidence type="ECO:0000256" key="9">
    <source>
        <dbReference type="ARBA" id="ARBA00022840"/>
    </source>
</evidence>
<evidence type="ECO:0000256" key="2">
    <source>
        <dbReference type="ARBA" id="ARBA00004651"/>
    </source>
</evidence>
<evidence type="ECO:0000256" key="13">
    <source>
        <dbReference type="SAM" id="Phobius"/>
    </source>
</evidence>
<dbReference type="PANTHER" id="PTHR43547:SF10">
    <property type="entry name" value="SENSOR HISTIDINE KINASE DCUS"/>
    <property type="match status" value="1"/>
</dbReference>
<dbReference type="InterPro" id="IPR005467">
    <property type="entry name" value="His_kinase_dom"/>
</dbReference>
<keyword evidence="7" id="KW-0547">Nucleotide-binding</keyword>
<accession>A0A9X0UHE0</accession>
<evidence type="ECO:0000256" key="5">
    <source>
        <dbReference type="ARBA" id="ARBA00022679"/>
    </source>
</evidence>
<dbReference type="AlphaFoldDB" id="A0A9X0UHE0"/>
<feature type="transmembrane region" description="Helical" evidence="13">
    <location>
        <begin position="172"/>
        <end position="192"/>
    </location>
</feature>